<sequence length="171" mass="19920">MQKYTKELLKVLTEAGWSLDRQLNEENLVFTEDKRIFAQFLSIAKEFGQLELHFEEKESGDRDVMYFDLDESESSRMMRARIFGYADYRNISLIEEPDFKLQEDFELTQEVEGYIGEPCARVGFLDDEFGFEVYVINDGSIYWTHSGVPAKVCESLPVFLENLAAGKKMYT</sequence>
<protein>
    <recommendedName>
        <fullName evidence="3">SMI1/KNR4 family protein</fullName>
    </recommendedName>
</protein>
<organism evidence="1 2">
    <name type="scientific">Aliikangiella coralliicola</name>
    <dbReference type="NCBI Taxonomy" id="2592383"/>
    <lineage>
        <taxon>Bacteria</taxon>
        <taxon>Pseudomonadati</taxon>
        <taxon>Pseudomonadota</taxon>
        <taxon>Gammaproteobacteria</taxon>
        <taxon>Oceanospirillales</taxon>
        <taxon>Pleioneaceae</taxon>
        <taxon>Aliikangiella</taxon>
    </lineage>
</organism>
<dbReference type="Proteomes" id="UP000315439">
    <property type="component" value="Unassembled WGS sequence"/>
</dbReference>
<gene>
    <name evidence="1" type="ORF">FLL46_15575</name>
</gene>
<keyword evidence="2" id="KW-1185">Reference proteome</keyword>
<proteinExistence type="predicted"/>
<dbReference type="EMBL" id="VIKS01000010">
    <property type="protein sequence ID" value="TQV86342.1"/>
    <property type="molecule type" value="Genomic_DNA"/>
</dbReference>
<dbReference type="AlphaFoldDB" id="A0A545UA47"/>
<dbReference type="RefSeq" id="WP_142932265.1">
    <property type="nucleotide sequence ID" value="NZ_ML660166.1"/>
</dbReference>
<name>A0A545UA47_9GAMM</name>
<evidence type="ECO:0000313" key="1">
    <source>
        <dbReference type="EMBL" id="TQV86342.1"/>
    </source>
</evidence>
<comment type="caution">
    <text evidence="1">The sequence shown here is derived from an EMBL/GenBank/DDBJ whole genome shotgun (WGS) entry which is preliminary data.</text>
</comment>
<evidence type="ECO:0008006" key="3">
    <source>
        <dbReference type="Google" id="ProtNLM"/>
    </source>
</evidence>
<evidence type="ECO:0000313" key="2">
    <source>
        <dbReference type="Proteomes" id="UP000315439"/>
    </source>
</evidence>
<reference evidence="1 2" key="1">
    <citation type="submission" date="2019-07" db="EMBL/GenBank/DDBJ databases">
        <title>Draft genome for Aliikangiella sp. M105.</title>
        <authorList>
            <person name="Wang G."/>
        </authorList>
    </citation>
    <scope>NUCLEOTIDE SEQUENCE [LARGE SCALE GENOMIC DNA]</scope>
    <source>
        <strain evidence="1 2">M105</strain>
    </source>
</reference>
<accession>A0A545UA47</accession>